<reference evidence="1 3" key="1">
    <citation type="journal article" date="2015" name="Genome Biol. Evol.">
        <title>Comparative Genomics of a Bacterivorous Green Alga Reveals Evolutionary Causalities and Consequences of Phago-Mixotrophic Mode of Nutrition.</title>
        <authorList>
            <person name="Burns J.A."/>
            <person name="Paasch A."/>
            <person name="Narechania A."/>
            <person name="Kim E."/>
        </authorList>
    </citation>
    <scope>NUCLEOTIDE SEQUENCE [LARGE SCALE GENOMIC DNA]</scope>
    <source>
        <strain evidence="1">PLY_AMNH</strain>
    </source>
</reference>
<reference evidence="1" key="2">
    <citation type="submission" date="2023-06" db="EMBL/GenBank/DDBJ databases">
        <title>Long-read-based genome assembly of the green algal bacterivore Cymbomonas tetramitiformis.</title>
        <authorList>
            <person name="Gyaltshen Y."/>
            <person name="Rozenberg A."/>
            <person name="Paasch A."/>
            <person name="Burns J.A."/>
            <person name="Warring S."/>
            <person name="Larson R."/>
            <person name="Maurer-Alcala X."/>
            <person name="Dacks J."/>
            <person name="Kim E."/>
        </authorList>
    </citation>
    <scope>NUCLEOTIDE SEQUENCE</scope>
    <source>
        <strain evidence="1">PLY_AMNH</strain>
    </source>
</reference>
<dbReference type="Proteomes" id="UP001190700">
    <property type="component" value="Unassembled WGS sequence"/>
</dbReference>
<name>A0AAE0FAR5_9CHLO</name>
<evidence type="ECO:0000313" key="3">
    <source>
        <dbReference type="Proteomes" id="UP001190700"/>
    </source>
</evidence>
<accession>A0AAE0FAR5</accession>
<comment type="caution">
    <text evidence="1">The sequence shown here is derived from an EMBL/GenBank/DDBJ whole genome shotgun (WGS) entry which is preliminary data.</text>
</comment>
<sequence length="157" mass="17401">MRDEAAALEKKVFEAINTVQETVFSSPQAEDNPHQTGSGRAAHELQSLRAELLHQKEQYAYLHTSVKELAEELHRVKVGKTPATHPGNVTCVTAIRRTVKDNLDVAAMPEVGKTLTLESAQYLLYFKKLVESGFVEFDAGAIKVRIPQTASAVREEK</sequence>
<keyword evidence="3" id="KW-1185">Reference proteome</keyword>
<dbReference type="EMBL" id="LGRX02021309">
    <property type="protein sequence ID" value="KAK3256810.1"/>
    <property type="molecule type" value="Genomic_DNA"/>
</dbReference>
<dbReference type="EMBL" id="LGRX02022101">
    <property type="protein sequence ID" value="KAK3255951.1"/>
    <property type="molecule type" value="Genomic_DNA"/>
</dbReference>
<protein>
    <submittedName>
        <fullName evidence="1">Uncharacterized protein</fullName>
    </submittedName>
</protein>
<gene>
    <name evidence="2" type="ORF">CYMTET_34078</name>
    <name evidence="1" type="ORF">CYMTET_34892</name>
</gene>
<evidence type="ECO:0000313" key="2">
    <source>
        <dbReference type="EMBL" id="KAK3256810.1"/>
    </source>
</evidence>
<dbReference type="AlphaFoldDB" id="A0AAE0FAR5"/>
<proteinExistence type="predicted"/>
<evidence type="ECO:0000313" key="1">
    <source>
        <dbReference type="EMBL" id="KAK3255951.1"/>
    </source>
</evidence>
<organism evidence="1 3">
    <name type="scientific">Cymbomonas tetramitiformis</name>
    <dbReference type="NCBI Taxonomy" id="36881"/>
    <lineage>
        <taxon>Eukaryota</taxon>
        <taxon>Viridiplantae</taxon>
        <taxon>Chlorophyta</taxon>
        <taxon>Pyramimonadophyceae</taxon>
        <taxon>Pyramimonadales</taxon>
        <taxon>Pyramimonadaceae</taxon>
        <taxon>Cymbomonas</taxon>
    </lineage>
</organism>